<dbReference type="InterPro" id="IPR032710">
    <property type="entry name" value="NTF2-like_dom_sf"/>
</dbReference>
<proteinExistence type="predicted"/>
<name>A0A975IWG2_9CAUL</name>
<dbReference type="Gene3D" id="3.10.450.50">
    <property type="match status" value="1"/>
</dbReference>
<dbReference type="RefSeq" id="WP_211939890.1">
    <property type="nucleotide sequence ID" value="NZ_CP073078.1"/>
</dbReference>
<gene>
    <name evidence="1" type="ORF">KCG34_08205</name>
</gene>
<dbReference type="Proteomes" id="UP000676409">
    <property type="component" value="Chromosome"/>
</dbReference>
<dbReference type="AlphaFoldDB" id="A0A975IWG2"/>
<evidence type="ECO:0000313" key="2">
    <source>
        <dbReference type="Proteomes" id="UP000676409"/>
    </source>
</evidence>
<evidence type="ECO:0000313" key="1">
    <source>
        <dbReference type="EMBL" id="QUD89838.1"/>
    </source>
</evidence>
<dbReference type="KEGG" id="caul:KCG34_08205"/>
<reference evidence="1" key="1">
    <citation type="submission" date="2021-04" db="EMBL/GenBank/DDBJ databases">
        <title>The complete genome sequence of Caulobacter sp. S6.</title>
        <authorList>
            <person name="Tang Y."/>
            <person name="Ouyang W."/>
            <person name="Liu Q."/>
            <person name="Huang B."/>
            <person name="Guo Z."/>
            <person name="Lei P."/>
        </authorList>
    </citation>
    <scope>NUCLEOTIDE SEQUENCE</scope>
    <source>
        <strain evidence="1">S6</strain>
    </source>
</reference>
<keyword evidence="2" id="KW-1185">Reference proteome</keyword>
<dbReference type="EMBL" id="CP073078">
    <property type="protein sequence ID" value="QUD89838.1"/>
    <property type="molecule type" value="Genomic_DNA"/>
</dbReference>
<protein>
    <recommendedName>
        <fullName evidence="3">SnoaL-like domain-containing protein</fullName>
    </recommendedName>
</protein>
<evidence type="ECO:0008006" key="3">
    <source>
        <dbReference type="Google" id="ProtNLM"/>
    </source>
</evidence>
<accession>A0A975IWG2</accession>
<sequence length="136" mass="15122">MSSQPGPAMMAPIERIARFIAGGEEACLSAFADDGVTIVENFAPYLFTGPAAAQRWAEAMRAHTTRLTNLAHRFEPACDFSITEDRAYFSLPTHWSGTVDGRRFEEDGGWAFVLVNEHGDWRVLSYGWAVTRFAMS</sequence>
<organism evidence="1 2">
    <name type="scientific">Phenylobacterium montanum</name>
    <dbReference type="NCBI Taxonomy" id="2823693"/>
    <lineage>
        <taxon>Bacteria</taxon>
        <taxon>Pseudomonadati</taxon>
        <taxon>Pseudomonadota</taxon>
        <taxon>Alphaproteobacteria</taxon>
        <taxon>Caulobacterales</taxon>
        <taxon>Caulobacteraceae</taxon>
        <taxon>Phenylobacterium</taxon>
    </lineage>
</organism>
<dbReference type="SUPFAM" id="SSF54427">
    <property type="entry name" value="NTF2-like"/>
    <property type="match status" value="1"/>
</dbReference>